<organism evidence="3 4">
    <name type="scientific">Helicocarpus griseus UAMH5409</name>
    <dbReference type="NCBI Taxonomy" id="1447875"/>
    <lineage>
        <taxon>Eukaryota</taxon>
        <taxon>Fungi</taxon>
        <taxon>Dikarya</taxon>
        <taxon>Ascomycota</taxon>
        <taxon>Pezizomycotina</taxon>
        <taxon>Eurotiomycetes</taxon>
        <taxon>Eurotiomycetidae</taxon>
        <taxon>Onygenales</taxon>
        <taxon>Ajellomycetaceae</taxon>
        <taxon>Helicocarpus</taxon>
    </lineage>
</organism>
<keyword evidence="4" id="KW-1185">Reference proteome</keyword>
<dbReference type="OrthoDB" id="5342924at2759"/>
<comment type="caution">
    <text evidence="3">The sequence shown here is derived from an EMBL/GenBank/DDBJ whole genome shotgun (WGS) entry which is preliminary data.</text>
</comment>
<sequence>MSQRTHYSPAVPLQRLQLPHNSGHADGRDLPGTTQPALWDEPLSPPTRVSIDSSGSIRRYKDADNRLTDNGERKIVPLRQNRAAALWYALRYHAIPLGAALAFVIINIESRYLGANVSWGNLLQFSAKVHEILMQLSISMVMVAYIQYLLTQHRSGIPFGSIFSAYSVTRVWYLFSREFRASVMARQFNTILKIGFVLFVPLSILLATTAGPASAIAMMPRLVNFTVPDSYFELDRSYGDVYPRELSKPGGELHEDRYLHTAEQSPAIGWQYLSALPSVGLDQSTETGLWGAYPPLYPVEIPTLIGSKGMHENFRRTLYVQFAPGGSIATVQHVPTAAALSRAGRWTLESYTKAATGQSHAEMPQPFTSTICLLNPITSKEDARPLEFPDSYFTSDTSKVGKTTYTTITRQQLWEESRNATEGHIIWLDDIPSAADGALGALIIQPSFCTNGKEYLSTSACLVGGQYAPARSHLHFTRNTLDSDSSSGYRVENNLSKTFILALPSWPTNRTPLKVPWTQSITSAAAHQNRTVAHNILSTLPLTDNLCPPNGSYESWDNPAMSQPTHRTRPLTHESLLSALVANGMSHATGSFTFQGTQSTSSHSNNNNDKNNDKLQLSIHSSVEGWGWNMDGTAIRIAIPILTLYCLYTTVYVLYTFFTGRSSRAWDSLAGIVALAWNSRPSKVLGKASVRVSRTETFGEVVGVWEVEGSGESNNNDGYGLEMVFERDVGERDRGVLRRVSGGKAY</sequence>
<evidence type="ECO:0000313" key="3">
    <source>
        <dbReference type="EMBL" id="PGH17191.1"/>
    </source>
</evidence>
<evidence type="ECO:0000256" key="2">
    <source>
        <dbReference type="SAM" id="Phobius"/>
    </source>
</evidence>
<feature type="transmembrane region" description="Helical" evidence="2">
    <location>
        <begin position="196"/>
        <end position="219"/>
    </location>
</feature>
<protein>
    <submittedName>
        <fullName evidence="3">Uncharacterized protein</fullName>
    </submittedName>
</protein>
<name>A0A2B7Y810_9EURO</name>
<keyword evidence="2" id="KW-0812">Transmembrane</keyword>
<feature type="transmembrane region" description="Helical" evidence="2">
    <location>
        <begin position="637"/>
        <end position="658"/>
    </location>
</feature>
<accession>A0A2B7Y810</accession>
<dbReference type="Proteomes" id="UP000223968">
    <property type="component" value="Unassembled WGS sequence"/>
</dbReference>
<dbReference type="EMBL" id="PDNB01000012">
    <property type="protein sequence ID" value="PGH17191.1"/>
    <property type="molecule type" value="Genomic_DNA"/>
</dbReference>
<reference evidence="3 4" key="1">
    <citation type="submission" date="2017-10" db="EMBL/GenBank/DDBJ databases">
        <title>Comparative genomics in systemic dimorphic fungi from Ajellomycetaceae.</title>
        <authorList>
            <person name="Munoz J.F."/>
            <person name="Mcewen J.G."/>
            <person name="Clay O.K."/>
            <person name="Cuomo C.A."/>
        </authorList>
    </citation>
    <scope>NUCLEOTIDE SEQUENCE [LARGE SCALE GENOMIC DNA]</scope>
    <source>
        <strain evidence="3 4">UAMH5409</strain>
    </source>
</reference>
<proteinExistence type="predicted"/>
<evidence type="ECO:0000313" key="4">
    <source>
        <dbReference type="Proteomes" id="UP000223968"/>
    </source>
</evidence>
<keyword evidence="2" id="KW-0472">Membrane</keyword>
<feature type="region of interest" description="Disordered" evidence="1">
    <location>
        <begin position="1"/>
        <end position="54"/>
    </location>
</feature>
<feature type="transmembrane region" description="Helical" evidence="2">
    <location>
        <begin position="85"/>
        <end position="108"/>
    </location>
</feature>
<dbReference type="AlphaFoldDB" id="A0A2B7Y810"/>
<evidence type="ECO:0000256" key="1">
    <source>
        <dbReference type="SAM" id="MobiDB-lite"/>
    </source>
</evidence>
<feature type="region of interest" description="Disordered" evidence="1">
    <location>
        <begin position="593"/>
        <end position="613"/>
    </location>
</feature>
<gene>
    <name evidence="3" type="ORF">AJ79_01329</name>
</gene>
<feature type="transmembrane region" description="Helical" evidence="2">
    <location>
        <begin position="156"/>
        <end position="175"/>
    </location>
</feature>
<keyword evidence="2" id="KW-1133">Transmembrane helix</keyword>